<evidence type="ECO:0000313" key="9">
    <source>
        <dbReference type="Proteomes" id="UP000179266"/>
    </source>
</evidence>
<keyword evidence="4" id="KW-0418">Kinase</keyword>
<keyword evidence="3" id="KW-0547">Nucleotide-binding</keyword>
<dbReference type="EC" id="2.7.2.4" evidence="2"/>
<protein>
    <recommendedName>
        <fullName evidence="2">aspartate kinase</fullName>
        <ecNumber evidence="2">2.7.2.4</ecNumber>
    </recommendedName>
</protein>
<evidence type="ECO:0000256" key="5">
    <source>
        <dbReference type="ARBA" id="ARBA00022840"/>
    </source>
</evidence>
<feature type="domain" description="Aspartokinase ACT" evidence="7">
    <location>
        <begin position="72"/>
        <end position="132"/>
    </location>
</feature>
<dbReference type="Pfam" id="PF22468">
    <property type="entry name" value="ACT_9"/>
    <property type="match status" value="1"/>
</dbReference>
<dbReference type="PANTHER" id="PTHR21499:SF59">
    <property type="entry name" value="ASPARTOKINASE"/>
    <property type="match status" value="1"/>
</dbReference>
<dbReference type="AlphaFoldDB" id="A0A1F7RMD4"/>
<dbReference type="InterPro" id="IPR045865">
    <property type="entry name" value="ACT-like_dom_sf"/>
</dbReference>
<dbReference type="EMBL" id="MGDD01000336">
    <property type="protein sequence ID" value="OGL42017.1"/>
    <property type="molecule type" value="Genomic_DNA"/>
</dbReference>
<evidence type="ECO:0000256" key="6">
    <source>
        <dbReference type="ARBA" id="ARBA00047872"/>
    </source>
</evidence>
<comment type="catalytic activity">
    <reaction evidence="6">
        <text>L-aspartate + ATP = 4-phospho-L-aspartate + ADP</text>
        <dbReference type="Rhea" id="RHEA:23776"/>
        <dbReference type="ChEBI" id="CHEBI:29991"/>
        <dbReference type="ChEBI" id="CHEBI:30616"/>
        <dbReference type="ChEBI" id="CHEBI:57535"/>
        <dbReference type="ChEBI" id="CHEBI:456216"/>
        <dbReference type="EC" id="2.7.2.4"/>
    </reaction>
</comment>
<dbReference type="Proteomes" id="UP000179266">
    <property type="component" value="Unassembled WGS sequence"/>
</dbReference>
<dbReference type="SUPFAM" id="SSF55021">
    <property type="entry name" value="ACT-like"/>
    <property type="match status" value="2"/>
</dbReference>
<dbReference type="Gene3D" id="3.30.2130.10">
    <property type="entry name" value="VC0802-like"/>
    <property type="match status" value="1"/>
</dbReference>
<evidence type="ECO:0000256" key="3">
    <source>
        <dbReference type="ARBA" id="ARBA00022741"/>
    </source>
</evidence>
<keyword evidence="5" id="KW-0067">ATP-binding</keyword>
<evidence type="ECO:0000256" key="4">
    <source>
        <dbReference type="ARBA" id="ARBA00022777"/>
    </source>
</evidence>
<dbReference type="InterPro" id="IPR054352">
    <property type="entry name" value="ACT_Aspartokinase"/>
</dbReference>
<organism evidence="8 9">
    <name type="scientific">Candidatus Schekmanbacteria bacterium RBG_13_48_7</name>
    <dbReference type="NCBI Taxonomy" id="1817878"/>
    <lineage>
        <taxon>Bacteria</taxon>
        <taxon>Candidatus Schekmaniibacteriota</taxon>
    </lineage>
</organism>
<dbReference type="CDD" id="cd04892">
    <property type="entry name" value="ACT_AK-like_2"/>
    <property type="match status" value="1"/>
</dbReference>
<comment type="caution">
    <text evidence="8">The sequence shown here is derived from an EMBL/GenBank/DDBJ whole genome shotgun (WGS) entry which is preliminary data.</text>
</comment>
<gene>
    <name evidence="8" type="ORF">A2161_12450</name>
</gene>
<evidence type="ECO:0000313" key="8">
    <source>
        <dbReference type="EMBL" id="OGL42017.1"/>
    </source>
</evidence>
<dbReference type="GO" id="GO:0009089">
    <property type="term" value="P:lysine biosynthetic process via diaminopimelate"/>
    <property type="evidence" value="ECO:0007669"/>
    <property type="project" value="TreeGrafter"/>
</dbReference>
<comment type="similarity">
    <text evidence="1">Belongs to the aspartokinase family.</text>
</comment>
<name>A0A1F7RMD4_9BACT</name>
<dbReference type="GO" id="GO:0004072">
    <property type="term" value="F:aspartate kinase activity"/>
    <property type="evidence" value="ECO:0007669"/>
    <property type="project" value="UniProtKB-EC"/>
</dbReference>
<evidence type="ECO:0000256" key="2">
    <source>
        <dbReference type="ARBA" id="ARBA00013059"/>
    </source>
</evidence>
<reference evidence="8 9" key="1">
    <citation type="journal article" date="2016" name="Nat. Commun.">
        <title>Thousands of microbial genomes shed light on interconnected biogeochemical processes in an aquifer system.</title>
        <authorList>
            <person name="Anantharaman K."/>
            <person name="Brown C.T."/>
            <person name="Hug L.A."/>
            <person name="Sharon I."/>
            <person name="Castelle C.J."/>
            <person name="Probst A.J."/>
            <person name="Thomas B.C."/>
            <person name="Singh A."/>
            <person name="Wilkins M.J."/>
            <person name="Karaoz U."/>
            <person name="Brodie E.L."/>
            <person name="Williams K.H."/>
            <person name="Hubbard S.S."/>
            <person name="Banfield J.F."/>
        </authorList>
    </citation>
    <scope>NUCLEOTIDE SEQUENCE [LARGE SCALE GENOMIC DNA]</scope>
</reference>
<dbReference type="PANTHER" id="PTHR21499">
    <property type="entry name" value="ASPARTATE KINASE"/>
    <property type="match status" value="1"/>
</dbReference>
<dbReference type="GO" id="GO:0005829">
    <property type="term" value="C:cytosol"/>
    <property type="evidence" value="ECO:0007669"/>
    <property type="project" value="TreeGrafter"/>
</dbReference>
<accession>A0A1F7RMD4</accession>
<keyword evidence="4" id="KW-0808">Transferase</keyword>
<sequence length="150" mass="16888">MVITASDVPMSYGFLVELFHIFNRYRVSVNSVASTVNSVSMTIKPCPEYESTLFQELERLGKISIKQGRAIVSVIGEGVKRETRLAKSMSAFLENKKVKVDIVSQNSHGINLSFIIDNNDVETAVKHLHKELFRTIHDYVPCSLQKNDSI</sequence>
<dbReference type="GO" id="GO:0009090">
    <property type="term" value="P:homoserine biosynthetic process"/>
    <property type="evidence" value="ECO:0007669"/>
    <property type="project" value="TreeGrafter"/>
</dbReference>
<dbReference type="GO" id="GO:0005524">
    <property type="term" value="F:ATP binding"/>
    <property type="evidence" value="ECO:0007669"/>
    <property type="project" value="UniProtKB-KW"/>
</dbReference>
<evidence type="ECO:0000259" key="7">
    <source>
        <dbReference type="Pfam" id="PF22468"/>
    </source>
</evidence>
<proteinExistence type="inferred from homology"/>
<evidence type="ECO:0000256" key="1">
    <source>
        <dbReference type="ARBA" id="ARBA00010122"/>
    </source>
</evidence>